<feature type="compositionally biased region" description="Basic and acidic residues" evidence="1">
    <location>
        <begin position="1229"/>
        <end position="1240"/>
    </location>
</feature>
<feature type="compositionally biased region" description="Polar residues" evidence="1">
    <location>
        <begin position="60"/>
        <end position="89"/>
    </location>
</feature>
<reference evidence="2" key="1">
    <citation type="submission" date="2022-07" db="EMBL/GenBank/DDBJ databases">
        <title>Draft genome sequence of Zalerion maritima ATCC 34329, a (micro)plastics degrading marine fungus.</title>
        <authorList>
            <person name="Paco A."/>
            <person name="Goncalves M.F.M."/>
            <person name="Rocha-Santos T.A.P."/>
            <person name="Alves A."/>
        </authorList>
    </citation>
    <scope>NUCLEOTIDE SEQUENCE</scope>
    <source>
        <strain evidence="2">ATCC 34329</strain>
    </source>
</reference>
<feature type="compositionally biased region" description="Basic and acidic residues" evidence="1">
    <location>
        <begin position="1028"/>
        <end position="1040"/>
    </location>
</feature>
<feature type="compositionally biased region" description="Polar residues" evidence="1">
    <location>
        <begin position="267"/>
        <end position="285"/>
    </location>
</feature>
<feature type="compositionally biased region" description="Polar residues" evidence="1">
    <location>
        <begin position="814"/>
        <end position="828"/>
    </location>
</feature>
<protein>
    <submittedName>
        <fullName evidence="2">Uncharacterized protein</fullName>
    </submittedName>
</protein>
<feature type="compositionally biased region" description="Polar residues" evidence="1">
    <location>
        <begin position="219"/>
        <end position="233"/>
    </location>
</feature>
<feature type="compositionally biased region" description="Basic and acidic residues" evidence="1">
    <location>
        <begin position="998"/>
        <end position="1009"/>
    </location>
</feature>
<gene>
    <name evidence="2" type="ORF">MKZ38_001207</name>
</gene>
<feature type="compositionally biased region" description="Polar residues" evidence="1">
    <location>
        <begin position="922"/>
        <end position="944"/>
    </location>
</feature>
<dbReference type="Proteomes" id="UP001201980">
    <property type="component" value="Unassembled WGS sequence"/>
</dbReference>
<feature type="compositionally biased region" description="Basic and acidic residues" evidence="1">
    <location>
        <begin position="1391"/>
        <end position="1404"/>
    </location>
</feature>
<feature type="compositionally biased region" description="Basic and acidic residues" evidence="1">
    <location>
        <begin position="574"/>
        <end position="587"/>
    </location>
</feature>
<feature type="compositionally biased region" description="Basic and acidic residues" evidence="1">
    <location>
        <begin position="1188"/>
        <end position="1216"/>
    </location>
</feature>
<feature type="compositionally biased region" description="Polar residues" evidence="1">
    <location>
        <begin position="295"/>
        <end position="319"/>
    </location>
</feature>
<feature type="compositionally biased region" description="Basic and acidic residues" evidence="1">
    <location>
        <begin position="1477"/>
        <end position="1486"/>
    </location>
</feature>
<feature type="compositionally biased region" description="Pro residues" evidence="1">
    <location>
        <begin position="179"/>
        <end position="199"/>
    </location>
</feature>
<feature type="compositionally biased region" description="Pro residues" evidence="1">
    <location>
        <begin position="1168"/>
        <end position="1180"/>
    </location>
</feature>
<feature type="compositionally biased region" description="Polar residues" evidence="1">
    <location>
        <begin position="1041"/>
        <end position="1061"/>
    </location>
</feature>
<evidence type="ECO:0000256" key="1">
    <source>
        <dbReference type="SAM" id="MobiDB-lite"/>
    </source>
</evidence>
<feature type="compositionally biased region" description="Polar residues" evidence="1">
    <location>
        <begin position="381"/>
        <end position="398"/>
    </location>
</feature>
<feature type="compositionally biased region" description="Basic and acidic residues" evidence="1">
    <location>
        <begin position="1709"/>
        <end position="1720"/>
    </location>
</feature>
<feature type="compositionally biased region" description="Basic and acidic residues" evidence="1">
    <location>
        <begin position="538"/>
        <end position="548"/>
    </location>
</feature>
<comment type="caution">
    <text evidence="2">The sequence shown here is derived from an EMBL/GenBank/DDBJ whole genome shotgun (WGS) entry which is preliminary data.</text>
</comment>
<organism evidence="2 3">
    <name type="scientific">Zalerion maritima</name>
    <dbReference type="NCBI Taxonomy" id="339359"/>
    <lineage>
        <taxon>Eukaryota</taxon>
        <taxon>Fungi</taxon>
        <taxon>Dikarya</taxon>
        <taxon>Ascomycota</taxon>
        <taxon>Pezizomycotina</taxon>
        <taxon>Sordariomycetes</taxon>
        <taxon>Lulworthiomycetidae</taxon>
        <taxon>Lulworthiales</taxon>
        <taxon>Lulworthiaceae</taxon>
        <taxon>Zalerion</taxon>
    </lineage>
</organism>
<feature type="compositionally biased region" description="Polar residues" evidence="1">
    <location>
        <begin position="1446"/>
        <end position="1460"/>
    </location>
</feature>
<feature type="compositionally biased region" description="Basic and acidic residues" evidence="1">
    <location>
        <begin position="148"/>
        <end position="157"/>
    </location>
</feature>
<feature type="compositionally biased region" description="Acidic residues" evidence="1">
    <location>
        <begin position="1418"/>
        <end position="1428"/>
    </location>
</feature>
<feature type="compositionally biased region" description="Basic and acidic residues" evidence="1">
    <location>
        <begin position="1316"/>
        <end position="1338"/>
    </location>
</feature>
<evidence type="ECO:0000313" key="2">
    <source>
        <dbReference type="EMBL" id="KAJ2906564.1"/>
    </source>
</evidence>
<feature type="region of interest" description="Disordered" evidence="1">
    <location>
        <begin position="13"/>
        <end position="603"/>
    </location>
</feature>
<feature type="compositionally biased region" description="Basic and acidic residues" evidence="1">
    <location>
        <begin position="890"/>
        <end position="900"/>
    </location>
</feature>
<feature type="compositionally biased region" description="Basic and acidic residues" evidence="1">
    <location>
        <begin position="1429"/>
        <end position="1444"/>
    </location>
</feature>
<feature type="compositionally biased region" description="Basic and acidic residues" evidence="1">
    <location>
        <begin position="1062"/>
        <end position="1082"/>
    </location>
</feature>
<feature type="compositionally biased region" description="Basic and acidic residues" evidence="1">
    <location>
        <begin position="236"/>
        <end position="254"/>
    </location>
</feature>
<feature type="compositionally biased region" description="Basic residues" evidence="1">
    <location>
        <begin position="564"/>
        <end position="573"/>
    </location>
</feature>
<name>A0AAD5RZ86_9PEZI</name>
<feature type="compositionally biased region" description="Low complexity" evidence="1">
    <location>
        <begin position="1682"/>
        <end position="1707"/>
    </location>
</feature>
<feature type="region of interest" description="Disordered" evidence="1">
    <location>
        <begin position="1682"/>
        <end position="1720"/>
    </location>
</feature>
<feature type="region of interest" description="Disordered" evidence="1">
    <location>
        <begin position="676"/>
        <end position="1297"/>
    </location>
</feature>
<keyword evidence="3" id="KW-1185">Reference proteome</keyword>
<feature type="compositionally biased region" description="Polar residues" evidence="1">
    <location>
        <begin position="1598"/>
        <end position="1619"/>
    </location>
</feature>
<dbReference type="EMBL" id="JAKWBI020000012">
    <property type="protein sequence ID" value="KAJ2906564.1"/>
    <property type="molecule type" value="Genomic_DNA"/>
</dbReference>
<feature type="region of interest" description="Disordered" evidence="1">
    <location>
        <begin position="626"/>
        <end position="658"/>
    </location>
</feature>
<evidence type="ECO:0000313" key="3">
    <source>
        <dbReference type="Proteomes" id="UP001201980"/>
    </source>
</evidence>
<feature type="compositionally biased region" description="Polar residues" evidence="1">
    <location>
        <begin position="631"/>
        <end position="651"/>
    </location>
</feature>
<feature type="region of interest" description="Disordered" evidence="1">
    <location>
        <begin position="1315"/>
        <end position="1526"/>
    </location>
</feature>
<sequence length="1720" mass="186325">MVSFFGIKFGAKKKQTKSVQGRSETLFLDPPFDGYGGNQGSRPETAHSMMQPPQGPYMNAVTSASLQDLTQHSRNMPSLSSLRPANSDANLGRNFGNGSSPSLVPPPVVGGGDSSRPRSGSLPRQQREDWPRPGTTGGAPRKSIANSPHDRHFERRSRYSSPNSSLSHSPRTATSPPHSGIPPPQGPPPLSNLPAPPDSPATSTSKSPLGQFQLKLNLPDSQDNSLMSETMAKSRNPHDGEKDEVNELPPRKESLASLGESRPGSPSVRSSTHIAEPGTQRQTVMNWGRKGSAATAISTRASDASSFYSVPSPTRSSMTPHRESKDSRASTQYGKRPSHAHQYKLSLSTQTEEDMEDKHRQSHPAKYTSTEHLSIDLSKVPSPSKSNGPPIPSTTGKNSMRLPSLHLDKTSLIPSPLQSPAVRDASPPIPSPPPVSSHSLSPQPPAENEGDYQAGGEHGSHGGIQPQFHPPPQPQVQPHSEDLRPTRNIQSEQRDGAVSPPSPRTRRQLPMLAPIATNTEPRVAPIPPRLSQAPPYADNDRDSDRHSGESLCTSPTWEGFWGPKKAKKKLEKQRKKEEKKRLKEQKKAAKSPGRRTISAPVPIHVPESAAAAPPLPSPILPGYTGDVRVTPLQSPSSPAVRAMTSTTSLTMSPRMDSPMLTSRVMSSATMNTMSTTLRVESPTATRAVSPAGTFAPTLRSPGVPPTMSPPLGSARSHDGRFPNVGGRAPIPAPGTPELESPRKAPIPPSPTMSVPLVSGSPRFRETQFSSIDGRELSQATLLESPRKAPSPPMSPRSVGTHSTAKPGRFDSILSRDSSFDVDNSTSPPKSHMQGLSPRERHTEPAPNSDPKNESELPRFSTIAKSQFAPAPLSPAPRAVGLASPPPQDDAGAKQEDHDNDLNYDEPSDDPSPSPLLGMFQTPLLQQGGFSQTTCQSPESLSRTDPPSIERPRINAPPPHMSPSFGGGPETRHSRKFSLDSKPTEQSRLVLSDDDLSRDEDAPKDSRRSSVQEIVAQPKDPLDSNGTMDDGKPLPESRKTETQSLQSPMPRSFILPSNWSRSVSEKKSDEKDDEVQHHQDAKDQGGNQPLLMDASGHAEDGPKDSHHYNTWNEDMEFEEHGAMGNRFAPRPENMNHGRETSIPDSPVHAFDRGDRHRATPPGRMDPRNFGPPHPRGAPPGGPAARHGPHPNDFHHGPRQDYHDRGYHPNIHDNRRYNDGYFDPGYGQNHGQHEAPWRPLEHQHRRPSGGGSFGQNYARHHAYSESRDEFGGLSPPHTIPSPPKQRAFKPFVPGAQVPDDQDVSDLVCMPLDPALRVEVPRRSGDSDRSMALHPHARDRNGSITYGADWASPQMSPAIRREGFGMLNNSPSQAGHGTPTPPPSHATSGSPDPQDVRRHDFGIHHSDTQASGAPPTPSETPVDETHDEFEDENKMQRPQDDTDEGKCSDFSSQRVKSPQSTDLASPGFDDKDLPTSPRWDAIREDKMAEDFSTPLPTAATFGSSPADAPTDTPTLRTFEPPEQASGSHMADTFRASLWADGYERESYVGSSLHSSFIDNYVHSWNGDLDAQYRERYPQFFSDSGQPLFLGIADGGDDASMKTDSPQATPNPEMSSKNLTVPTIPTVPEPSMDGNWPLPAAPAPPREKKRPPPLKFDGASTSPPRKGSWSKVDEEVGVAASPVGIGIIGAGIDPPGTPRTPRTPRSVQPRPKGQVEGREGTGFI</sequence>
<feature type="compositionally biased region" description="Basic and acidic residues" evidence="1">
    <location>
        <begin position="1095"/>
        <end position="1106"/>
    </location>
</feature>
<feature type="compositionally biased region" description="Low complexity" evidence="1">
    <location>
        <begin position="159"/>
        <end position="178"/>
    </location>
</feature>
<accession>A0AAD5RZ86</accession>
<proteinExistence type="predicted"/>
<feature type="region of interest" description="Disordered" evidence="1">
    <location>
        <begin position="1591"/>
        <end position="1668"/>
    </location>
</feature>